<keyword evidence="3" id="KW-0949">S-adenosyl-L-methionine</keyword>
<evidence type="ECO:0000256" key="2">
    <source>
        <dbReference type="ARBA" id="ARBA00022679"/>
    </source>
</evidence>
<evidence type="ECO:0000256" key="1">
    <source>
        <dbReference type="ARBA" id="ARBA00022603"/>
    </source>
</evidence>
<dbReference type="PANTHER" id="PTHR12303">
    <property type="entry name" value="CARNOSINE N-METHYLTRANSFERASE"/>
    <property type="match status" value="1"/>
</dbReference>
<dbReference type="Pfam" id="PF07942">
    <property type="entry name" value="CARME"/>
    <property type="match status" value="1"/>
</dbReference>
<evidence type="ECO:0000256" key="3">
    <source>
        <dbReference type="ARBA" id="ARBA00022691"/>
    </source>
</evidence>
<dbReference type="GO" id="GO:0008757">
    <property type="term" value="F:S-adenosylmethionine-dependent methyltransferase activity"/>
    <property type="evidence" value="ECO:0007669"/>
    <property type="project" value="InterPro"/>
</dbReference>
<reference evidence="4 5" key="1">
    <citation type="journal article" date="2015" name="Genome Biol. Evol.">
        <title>Comparative Genomics of a Bacterivorous Green Alga Reveals Evolutionary Causalities and Consequences of Phago-Mixotrophic Mode of Nutrition.</title>
        <authorList>
            <person name="Burns J.A."/>
            <person name="Paasch A."/>
            <person name="Narechania A."/>
            <person name="Kim E."/>
        </authorList>
    </citation>
    <scope>NUCLEOTIDE SEQUENCE [LARGE SCALE GENOMIC DNA]</scope>
    <source>
        <strain evidence="4 5">PLY_AMNH</strain>
    </source>
</reference>
<dbReference type="EMBL" id="LGRX02033958">
    <property type="protein sequence ID" value="KAK3239313.1"/>
    <property type="molecule type" value="Genomic_DNA"/>
</dbReference>
<accession>A0AAE0BNM7</accession>
<evidence type="ECO:0000313" key="4">
    <source>
        <dbReference type="EMBL" id="KAK3239313.1"/>
    </source>
</evidence>
<dbReference type="InterPro" id="IPR012901">
    <property type="entry name" value="CARME"/>
</dbReference>
<dbReference type="PANTHER" id="PTHR12303:SF6">
    <property type="entry name" value="CARNOSINE N-METHYLTRANSFERASE"/>
    <property type="match status" value="1"/>
</dbReference>
<dbReference type="GO" id="GO:0032259">
    <property type="term" value="P:methylation"/>
    <property type="evidence" value="ECO:0007669"/>
    <property type="project" value="UniProtKB-KW"/>
</dbReference>
<dbReference type="AlphaFoldDB" id="A0AAE0BNM7"/>
<keyword evidence="5" id="KW-1185">Reference proteome</keyword>
<protein>
    <submittedName>
        <fullName evidence="4">Uncharacterized protein</fullName>
    </submittedName>
</protein>
<organism evidence="4 5">
    <name type="scientific">Cymbomonas tetramitiformis</name>
    <dbReference type="NCBI Taxonomy" id="36881"/>
    <lineage>
        <taxon>Eukaryota</taxon>
        <taxon>Viridiplantae</taxon>
        <taxon>Chlorophyta</taxon>
        <taxon>Pyramimonadophyceae</taxon>
        <taxon>Pyramimonadales</taxon>
        <taxon>Pyramimonadaceae</taxon>
        <taxon>Cymbomonas</taxon>
    </lineage>
</organism>
<comment type="caution">
    <text evidence="4">The sequence shown here is derived from an EMBL/GenBank/DDBJ whole genome shotgun (WGS) entry which is preliminary data.</text>
</comment>
<sequence>MWIRVHNPCNNLTDGDQLREAKVPDVLPADLPIRPGALSMCAGDFVEVYGAPDQIGQWDAVVTCFFIDTAHNILEYMEIISNCLREGGFWINL</sequence>
<feature type="non-terminal residue" evidence="4">
    <location>
        <position position="93"/>
    </location>
</feature>
<keyword evidence="1" id="KW-0489">Methyltransferase</keyword>
<gene>
    <name evidence="4" type="ORF">CYMTET_50752</name>
</gene>
<keyword evidence="2" id="KW-0808">Transferase</keyword>
<dbReference type="SMART" id="SM01296">
    <property type="entry name" value="N2227"/>
    <property type="match status" value="1"/>
</dbReference>
<name>A0AAE0BNM7_9CHLO</name>
<dbReference type="Proteomes" id="UP001190700">
    <property type="component" value="Unassembled WGS sequence"/>
</dbReference>
<proteinExistence type="predicted"/>
<evidence type="ECO:0000313" key="5">
    <source>
        <dbReference type="Proteomes" id="UP001190700"/>
    </source>
</evidence>